<evidence type="ECO:0000313" key="3">
    <source>
        <dbReference type="EMBL" id="TQM11191.1"/>
    </source>
</evidence>
<dbReference type="GO" id="GO:0055085">
    <property type="term" value="P:transmembrane transport"/>
    <property type="evidence" value="ECO:0007669"/>
    <property type="project" value="InterPro"/>
</dbReference>
<dbReference type="PROSITE" id="PS51257">
    <property type="entry name" value="PROKAR_LIPOPROTEIN"/>
    <property type="match status" value="1"/>
</dbReference>
<keyword evidence="1 2" id="KW-0732">Signal</keyword>
<sequence>MRFPRSVAVFVALACTVAVAACAPAGAGQEGGGAGVPLGAAKEDYVAALSDMEPVTLGFGGMTSGPNTPTVQAYVRYGELVDEWSGGKITFEFDFGGAKLTLDKMADGLGQGRMDMGTFVPAYQPDEWPVANLGASLGFIGSGSPIAGRLALLAARLDFAHSFEPLVQEMTEGGIVATMPIFQNNEARMHCVSATPLQSLADLAGKRIRVADSGQARMAEAIGMVPVSMVNAEMYQGLQRGVVDCAVNGVSAGFTGGYYDVVSSWTLENEELVWTQTATAWGFGESMWNELPLAARQLLWDTLPQLIEGQVEASFGSTWDSLVAARDQYDVAVGEYGADVMQVAAQQHEEEKAAVAGNAEQQGVTDDGAALVARYEDAYDRWYTIVTEELGYTDTVTWGSYADEFDPATFDARPLADRMYEEILLPKRPA</sequence>
<dbReference type="Gene3D" id="3.40.190.170">
    <property type="entry name" value="Bacterial extracellular solute-binding protein, family 7"/>
    <property type="match status" value="1"/>
</dbReference>
<proteinExistence type="predicted"/>
<reference evidence="3 4" key="1">
    <citation type="submission" date="2019-06" db="EMBL/GenBank/DDBJ databases">
        <title>Sequencing the genomes of 1000 actinobacteria strains.</title>
        <authorList>
            <person name="Klenk H.-P."/>
        </authorList>
    </citation>
    <scope>NUCLEOTIDE SEQUENCE [LARGE SCALE GENOMIC DNA]</scope>
    <source>
        <strain evidence="3 4">DSM 45301</strain>
    </source>
</reference>
<evidence type="ECO:0000256" key="1">
    <source>
        <dbReference type="ARBA" id="ARBA00022729"/>
    </source>
</evidence>
<accession>A0A543DPD5</accession>
<keyword evidence="4" id="KW-1185">Reference proteome</keyword>
<evidence type="ECO:0000313" key="4">
    <source>
        <dbReference type="Proteomes" id="UP000315677"/>
    </source>
</evidence>
<dbReference type="Proteomes" id="UP000315677">
    <property type="component" value="Unassembled WGS sequence"/>
</dbReference>
<dbReference type="EMBL" id="VFPA01000002">
    <property type="protein sequence ID" value="TQM11191.1"/>
    <property type="molecule type" value="Genomic_DNA"/>
</dbReference>
<dbReference type="PANTHER" id="PTHR33376">
    <property type="match status" value="1"/>
</dbReference>
<dbReference type="OrthoDB" id="9815946at2"/>
<dbReference type="InterPro" id="IPR018389">
    <property type="entry name" value="DctP_fam"/>
</dbReference>
<protein>
    <submittedName>
        <fullName evidence="3">TRAP-type C4-dicarboxylate transport system substrate-binding protein</fullName>
    </submittedName>
</protein>
<name>A0A543DPD5_9PSEU</name>
<feature type="signal peptide" evidence="2">
    <location>
        <begin position="1"/>
        <end position="20"/>
    </location>
</feature>
<dbReference type="AlphaFoldDB" id="A0A543DPD5"/>
<gene>
    <name evidence="3" type="ORF">FB558_3744</name>
</gene>
<dbReference type="SUPFAM" id="SSF53850">
    <property type="entry name" value="Periplasmic binding protein-like II"/>
    <property type="match status" value="1"/>
</dbReference>
<feature type="chain" id="PRO_5039040782" evidence="2">
    <location>
        <begin position="21"/>
        <end position="430"/>
    </location>
</feature>
<dbReference type="PANTHER" id="PTHR33376:SF15">
    <property type="entry name" value="BLL6794 PROTEIN"/>
    <property type="match status" value="1"/>
</dbReference>
<organism evidence="3 4">
    <name type="scientific">Pseudonocardia kunmingensis</name>
    <dbReference type="NCBI Taxonomy" id="630975"/>
    <lineage>
        <taxon>Bacteria</taxon>
        <taxon>Bacillati</taxon>
        <taxon>Actinomycetota</taxon>
        <taxon>Actinomycetes</taxon>
        <taxon>Pseudonocardiales</taxon>
        <taxon>Pseudonocardiaceae</taxon>
        <taxon>Pseudonocardia</taxon>
    </lineage>
</organism>
<evidence type="ECO:0000256" key="2">
    <source>
        <dbReference type="SAM" id="SignalP"/>
    </source>
</evidence>
<comment type="caution">
    <text evidence="3">The sequence shown here is derived from an EMBL/GenBank/DDBJ whole genome shotgun (WGS) entry which is preliminary data.</text>
</comment>
<dbReference type="InterPro" id="IPR038404">
    <property type="entry name" value="TRAP_DctP_sf"/>
</dbReference>
<dbReference type="Pfam" id="PF03480">
    <property type="entry name" value="DctP"/>
    <property type="match status" value="1"/>
</dbReference>